<dbReference type="Ensembl" id="ENSXETT00000029483">
    <property type="protein sequence ID" value="ENSXETP00000029483"/>
    <property type="gene ID" value="ENSXETG00000013463"/>
</dbReference>
<proteinExistence type="predicted"/>
<keyword evidence="5" id="KW-0802">TPR repeat</keyword>
<dbReference type="InterPro" id="IPR011990">
    <property type="entry name" value="TPR-like_helical_dom_sf"/>
</dbReference>
<dbReference type="GeneTree" id="ENSGT00390000004248"/>
<dbReference type="AlphaFoldDB" id="A0A7D9NL95"/>
<dbReference type="PANTHER" id="PTHR46533">
    <property type="entry name" value="ZINC FINGER MYND DOMAIN-CONTAINING PROTEIN 12"/>
    <property type="match status" value="1"/>
</dbReference>
<evidence type="ECO:0000259" key="6">
    <source>
        <dbReference type="PROSITE" id="PS50865"/>
    </source>
</evidence>
<dbReference type="Bgee" id="ENSXETG00000013463">
    <property type="expression patterns" value="Expressed in testis and 10 other cell types or tissues"/>
</dbReference>
<reference evidence="7" key="2">
    <citation type="submission" date="2011-06" db="UniProtKB">
        <authorList>
            <consortium name="Ensembl"/>
        </authorList>
    </citation>
    <scope>IDENTIFICATION</scope>
</reference>
<evidence type="ECO:0000256" key="3">
    <source>
        <dbReference type="ARBA" id="ARBA00022833"/>
    </source>
</evidence>
<dbReference type="Gene3D" id="6.10.140.2220">
    <property type="match status" value="1"/>
</dbReference>
<dbReference type="SUPFAM" id="SSF48452">
    <property type="entry name" value="TPR-like"/>
    <property type="match status" value="1"/>
</dbReference>
<dbReference type="FunCoup" id="A0A7D9NL95">
    <property type="interactions" value="55"/>
</dbReference>
<dbReference type="SUPFAM" id="SSF144232">
    <property type="entry name" value="HIT/MYND zinc finger-like"/>
    <property type="match status" value="1"/>
</dbReference>
<organism evidence="7">
    <name type="scientific">Xenopus tropicalis</name>
    <name type="common">Western clawed frog</name>
    <name type="synonym">Silurana tropicalis</name>
    <dbReference type="NCBI Taxonomy" id="8364"/>
    <lineage>
        <taxon>Eukaryota</taxon>
        <taxon>Metazoa</taxon>
        <taxon>Chordata</taxon>
        <taxon>Craniata</taxon>
        <taxon>Vertebrata</taxon>
        <taxon>Euteleostomi</taxon>
        <taxon>Amphibia</taxon>
        <taxon>Batrachia</taxon>
        <taxon>Anura</taxon>
        <taxon>Pipoidea</taxon>
        <taxon>Pipidae</taxon>
        <taxon>Xenopodinae</taxon>
        <taxon>Xenopus</taxon>
        <taxon>Silurana</taxon>
    </lineage>
</organism>
<evidence type="ECO:0000256" key="1">
    <source>
        <dbReference type="ARBA" id="ARBA00022723"/>
    </source>
</evidence>
<gene>
    <name evidence="7" type="primary">zmynd12</name>
</gene>
<keyword evidence="2 4" id="KW-0863">Zinc-finger</keyword>
<evidence type="ECO:0000256" key="4">
    <source>
        <dbReference type="PROSITE-ProRule" id="PRU00134"/>
    </source>
</evidence>
<dbReference type="InterPro" id="IPR019734">
    <property type="entry name" value="TPR_rpt"/>
</dbReference>
<sequence>MYLQGKIPASLATQELAGEVDELLYRYLSHPMAAINPLSNPKGVKLECELCNSPAHLQCSACKVTYYCDSDHQQADWVSIHEKICQLLIPLRIAQPFSSSAEERSHSLEQLLLRKKHLIDLTLKEAQKHLYGGRHADVIPAAMHSLSFTIDVFGLATVELVPAYLILAEANIGLGHLPQAEEYLSQAYWTVLKTTDCSNAIRSKLHRNLGLLYSAKGEFEESLRHFSNDVYFASETAGTNHMSVTGGYFHMANIFFRQNKMDIADSLYTEVTDIWHAHLSKLLNVHVNESSRSMSSLEKDQENLDENQEAEALQILSAICDIREQAPKKDPAKIMHILHTLTMLHFIAMDWPKAEEFGKKLLLTTQQLPEEKISDDIAILLRLIELKCTAK</sequence>
<protein>
    <submittedName>
        <fullName evidence="7">Zinc finger MYND-type containing 12</fullName>
    </submittedName>
</protein>
<dbReference type="Pfam" id="PF01753">
    <property type="entry name" value="zf-MYND"/>
    <property type="match status" value="1"/>
</dbReference>
<keyword evidence="1" id="KW-0479">Metal-binding</keyword>
<evidence type="ECO:0000256" key="5">
    <source>
        <dbReference type="PROSITE-ProRule" id="PRU00339"/>
    </source>
</evidence>
<dbReference type="PANTHER" id="PTHR46533:SF1">
    <property type="entry name" value="ZINC FINGER MYND DOMAIN-CONTAINING PROTEIN 12"/>
    <property type="match status" value="1"/>
</dbReference>
<dbReference type="InParanoid" id="A0A7D9NL95"/>
<dbReference type="GO" id="GO:0008270">
    <property type="term" value="F:zinc ion binding"/>
    <property type="evidence" value="ECO:0007669"/>
    <property type="project" value="UniProtKB-KW"/>
</dbReference>
<reference evidence="7" key="1">
    <citation type="journal article" date="2010" name="Science">
        <title>The genome of the Western clawed frog Xenopus tropicalis.</title>
        <authorList>
            <person name="Hellsten U."/>
            <person name="Harland R.M."/>
            <person name="Gilchrist M.J."/>
            <person name="Hendrix D."/>
            <person name="Jurka J."/>
            <person name="Kapitonov V."/>
            <person name="Ovcharenko I."/>
            <person name="Putnam N.H."/>
            <person name="Shu S."/>
            <person name="Taher L."/>
            <person name="Blitz I.L."/>
            <person name="Blumberg B."/>
            <person name="Dichmann D.S."/>
            <person name="Dubchak I."/>
            <person name="Amaya E."/>
            <person name="Detter J.C."/>
            <person name="Fletcher R."/>
            <person name="Gerhard D.S."/>
            <person name="Goodstein D."/>
            <person name="Graves T."/>
            <person name="Grigoriev I.V."/>
            <person name="Grimwood J."/>
            <person name="Kawashima T."/>
            <person name="Lindquist E."/>
            <person name="Lucas S.M."/>
            <person name="Mead P.E."/>
            <person name="Mitros T."/>
            <person name="Ogino H."/>
            <person name="Ohta Y."/>
            <person name="Poliakov A.V."/>
            <person name="Pollet N."/>
            <person name="Robert J."/>
            <person name="Salamov A."/>
            <person name="Sater A.K."/>
            <person name="Schmutz J."/>
            <person name="Terry A."/>
            <person name="Vize P.D."/>
            <person name="Warren W.C."/>
            <person name="Wells D."/>
            <person name="Wills A."/>
            <person name="Wilson R.K."/>
            <person name="Zimmerman L.B."/>
            <person name="Zorn A.M."/>
            <person name="Grainger R."/>
            <person name="Grammer T."/>
            <person name="Khokha M.K."/>
            <person name="Richardson P.M."/>
            <person name="Rokhsar D.S."/>
        </authorList>
    </citation>
    <scope>NUCLEOTIDE SEQUENCE [LARGE SCALE GENOMIC DNA]</scope>
    <source>
        <strain evidence="7">Nigerian</strain>
    </source>
</reference>
<feature type="repeat" description="TPR" evidence="5">
    <location>
        <begin position="203"/>
        <end position="236"/>
    </location>
</feature>
<dbReference type="PROSITE" id="PS01360">
    <property type="entry name" value="ZF_MYND_1"/>
    <property type="match status" value="1"/>
</dbReference>
<keyword evidence="3" id="KW-0862">Zinc</keyword>
<dbReference type="PROSITE" id="PS50865">
    <property type="entry name" value="ZF_MYND_2"/>
    <property type="match status" value="1"/>
</dbReference>
<dbReference type="InterPro" id="IPR053248">
    <property type="entry name" value="Zinc_finger_MYND_domain"/>
</dbReference>
<dbReference type="Xenbase" id="XB-GENE-978195">
    <property type="gene designation" value="zmynd12"/>
</dbReference>
<name>A0A7D9NL95_XENTR</name>
<dbReference type="DNASU" id="733780"/>
<dbReference type="InterPro" id="IPR002893">
    <property type="entry name" value="Znf_MYND"/>
</dbReference>
<dbReference type="PROSITE" id="PS50005">
    <property type="entry name" value="TPR"/>
    <property type="match status" value="1"/>
</dbReference>
<accession>A0A7D9NL95</accession>
<evidence type="ECO:0000313" key="7">
    <source>
        <dbReference type="Ensembl" id="ENSXETP00000029483"/>
    </source>
</evidence>
<evidence type="ECO:0000256" key="2">
    <source>
        <dbReference type="ARBA" id="ARBA00022771"/>
    </source>
</evidence>
<dbReference type="Gene3D" id="1.25.40.10">
    <property type="entry name" value="Tetratricopeptide repeat domain"/>
    <property type="match status" value="1"/>
</dbReference>
<feature type="domain" description="MYND-type" evidence="6">
    <location>
        <begin position="48"/>
        <end position="85"/>
    </location>
</feature>